<comment type="caution">
    <text evidence="1">The sequence shown here is derived from an EMBL/GenBank/DDBJ whole genome shotgun (WGS) entry which is preliminary data.</text>
</comment>
<proteinExistence type="predicted"/>
<dbReference type="Proteomes" id="UP001583177">
    <property type="component" value="Unassembled WGS sequence"/>
</dbReference>
<evidence type="ECO:0000313" key="1">
    <source>
        <dbReference type="EMBL" id="KAL1864736.1"/>
    </source>
</evidence>
<dbReference type="EMBL" id="JAWRVE010000066">
    <property type="protein sequence ID" value="KAL1864736.1"/>
    <property type="molecule type" value="Genomic_DNA"/>
</dbReference>
<evidence type="ECO:0000313" key="2">
    <source>
        <dbReference type="Proteomes" id="UP001583177"/>
    </source>
</evidence>
<protein>
    <submittedName>
        <fullName evidence="1">Uncharacterized protein</fullName>
    </submittedName>
</protein>
<name>A0ABR3WM55_9PEZI</name>
<sequence>MATTSGEAEPLINDNPELQSYYQSLESRVGYRLVLGGTRHFGYWGGRGQGLMRSGRTWVVVVE</sequence>
<organism evidence="1 2">
    <name type="scientific">Diaporthe australafricana</name>
    <dbReference type="NCBI Taxonomy" id="127596"/>
    <lineage>
        <taxon>Eukaryota</taxon>
        <taxon>Fungi</taxon>
        <taxon>Dikarya</taxon>
        <taxon>Ascomycota</taxon>
        <taxon>Pezizomycotina</taxon>
        <taxon>Sordariomycetes</taxon>
        <taxon>Sordariomycetidae</taxon>
        <taxon>Diaporthales</taxon>
        <taxon>Diaporthaceae</taxon>
        <taxon>Diaporthe</taxon>
    </lineage>
</organism>
<gene>
    <name evidence="1" type="ORF">Daus18300_007538</name>
</gene>
<keyword evidence="2" id="KW-1185">Reference proteome</keyword>
<accession>A0ABR3WM55</accession>
<reference evidence="1 2" key="1">
    <citation type="journal article" date="2024" name="IMA Fungus">
        <title>IMA Genome - F19 : A genome assembly and annotation guide to empower mycologists, including annotated draft genome sequences of Ceratocystis pirilliformis, Diaporthe australafricana, Fusarium ophioides, Paecilomyces lecythidis, and Sporothrix stenoceras.</title>
        <authorList>
            <person name="Aylward J."/>
            <person name="Wilson A.M."/>
            <person name="Visagie C.M."/>
            <person name="Spraker J."/>
            <person name="Barnes I."/>
            <person name="Buitendag C."/>
            <person name="Ceriani C."/>
            <person name="Del Mar Angel L."/>
            <person name="du Plessis D."/>
            <person name="Fuchs T."/>
            <person name="Gasser K."/>
            <person name="Kramer D."/>
            <person name="Li W."/>
            <person name="Munsamy K."/>
            <person name="Piso A."/>
            <person name="Price J.L."/>
            <person name="Sonnekus B."/>
            <person name="Thomas C."/>
            <person name="van der Nest A."/>
            <person name="van Dijk A."/>
            <person name="van Heerden A."/>
            <person name="van Vuuren N."/>
            <person name="Yilmaz N."/>
            <person name="Duong T.A."/>
            <person name="van der Merwe N.A."/>
            <person name="Wingfield M.J."/>
            <person name="Wingfield B.D."/>
        </authorList>
    </citation>
    <scope>NUCLEOTIDE SEQUENCE [LARGE SCALE GENOMIC DNA]</scope>
    <source>
        <strain evidence="1 2">CMW 18300</strain>
    </source>
</reference>